<comment type="caution">
    <text evidence="1">The sequence shown here is derived from an EMBL/GenBank/DDBJ whole genome shotgun (WGS) entry which is preliminary data.</text>
</comment>
<dbReference type="EMBL" id="JACHOU010000002">
    <property type="protein sequence ID" value="MBB6353499.1"/>
    <property type="molecule type" value="Genomic_DNA"/>
</dbReference>
<proteinExistence type="predicted"/>
<name>A0A7X0F5J2_9HYPH</name>
<sequence>MSIEWVRSNYGVPAKRGGRVEYNPFKDARGKFGTITGTRGPYLLIRLDGSKHSGSYHPTWQLRYLDAGDPAQ</sequence>
<dbReference type="Proteomes" id="UP000536262">
    <property type="component" value="Unassembled WGS sequence"/>
</dbReference>
<protein>
    <submittedName>
        <fullName evidence="1">Uncharacterized protein</fullName>
    </submittedName>
</protein>
<evidence type="ECO:0000313" key="2">
    <source>
        <dbReference type="Proteomes" id="UP000536262"/>
    </source>
</evidence>
<evidence type="ECO:0000313" key="1">
    <source>
        <dbReference type="EMBL" id="MBB6353499.1"/>
    </source>
</evidence>
<gene>
    <name evidence="1" type="ORF">GGR00_001267</name>
</gene>
<keyword evidence="2" id="KW-1185">Reference proteome</keyword>
<reference evidence="1 2" key="1">
    <citation type="submission" date="2020-08" db="EMBL/GenBank/DDBJ databases">
        <title>Genomic Encyclopedia of Type Strains, Phase IV (KMG-IV): sequencing the most valuable type-strain genomes for metagenomic binning, comparative biology and taxonomic classification.</title>
        <authorList>
            <person name="Goeker M."/>
        </authorList>
    </citation>
    <scope>NUCLEOTIDE SEQUENCE [LARGE SCALE GENOMIC DNA]</scope>
    <source>
        <strain evidence="1 2">DSM 7051</strain>
    </source>
</reference>
<dbReference type="AlphaFoldDB" id="A0A7X0F5J2"/>
<organism evidence="1 2">
    <name type="scientific">Aminobacter aganoensis</name>
    <dbReference type="NCBI Taxonomy" id="83264"/>
    <lineage>
        <taxon>Bacteria</taxon>
        <taxon>Pseudomonadati</taxon>
        <taxon>Pseudomonadota</taxon>
        <taxon>Alphaproteobacteria</taxon>
        <taxon>Hyphomicrobiales</taxon>
        <taxon>Phyllobacteriaceae</taxon>
        <taxon>Aminobacter</taxon>
    </lineage>
</organism>
<dbReference type="RefSeq" id="WP_184698581.1">
    <property type="nucleotide sequence ID" value="NZ_BAABEG010000001.1"/>
</dbReference>
<accession>A0A7X0F5J2</accession>